<gene>
    <name evidence="2" type="ORF">FJK96_20785</name>
</gene>
<proteinExistence type="predicted"/>
<dbReference type="RefSeq" id="WP_243452412.1">
    <property type="nucleotide sequence ID" value="NZ_CP041150.1"/>
</dbReference>
<dbReference type="EMBL" id="CP041150">
    <property type="protein sequence ID" value="QDF72352.1"/>
    <property type="molecule type" value="Genomic_DNA"/>
</dbReference>
<evidence type="ECO:0000313" key="2">
    <source>
        <dbReference type="EMBL" id="QDF72352.1"/>
    </source>
</evidence>
<reference evidence="2 3" key="1">
    <citation type="submission" date="2019-06" db="EMBL/GenBank/DDBJ databases">
        <title>Whole geneome sequnce of Mycobacteroides chelonae M77 isolated from bovine milk from Meghalaya, India.</title>
        <authorList>
            <person name="Vise E."/>
            <person name="Das S."/>
            <person name="Garg A."/>
            <person name="Ghatak S."/>
            <person name="Shakuntala I."/>
            <person name="Milton A.A.P."/>
            <person name="Karam A."/>
            <person name="Sanjukta R."/>
            <person name="Puro K."/>
            <person name="Sen A."/>
        </authorList>
    </citation>
    <scope>NUCLEOTIDE SEQUENCE [LARGE SCALE GENOMIC DNA]</scope>
    <source>
        <strain evidence="2 3">M77</strain>
    </source>
</reference>
<feature type="compositionally biased region" description="Low complexity" evidence="1">
    <location>
        <begin position="44"/>
        <end position="57"/>
    </location>
</feature>
<name>A0AB73U6N4_MYCCH</name>
<evidence type="ECO:0000313" key="3">
    <source>
        <dbReference type="Proteomes" id="UP000317728"/>
    </source>
</evidence>
<sequence>MALKEYTLTTVHGSETTVQLDAEDVERYGDRVKPVGAKSKRAPNKAANPENKAPTPTENEGAGSPTPSA</sequence>
<evidence type="ECO:0000256" key="1">
    <source>
        <dbReference type="SAM" id="MobiDB-lite"/>
    </source>
</evidence>
<feature type="region of interest" description="Disordered" evidence="1">
    <location>
        <begin position="22"/>
        <end position="69"/>
    </location>
</feature>
<dbReference type="Proteomes" id="UP000317728">
    <property type="component" value="Chromosome"/>
</dbReference>
<dbReference type="AlphaFoldDB" id="A0AB73U6N4"/>
<protein>
    <submittedName>
        <fullName evidence="2">Uncharacterized protein</fullName>
    </submittedName>
</protein>
<accession>A0AB73U6N4</accession>
<organism evidence="2 3">
    <name type="scientific">Mycobacteroides chelonae</name>
    <name type="common">Mycobacterium chelonae</name>
    <dbReference type="NCBI Taxonomy" id="1774"/>
    <lineage>
        <taxon>Bacteria</taxon>
        <taxon>Bacillati</taxon>
        <taxon>Actinomycetota</taxon>
        <taxon>Actinomycetes</taxon>
        <taxon>Mycobacteriales</taxon>
        <taxon>Mycobacteriaceae</taxon>
        <taxon>Mycobacteroides</taxon>
    </lineage>
</organism>